<comment type="cofactor">
    <cofactor evidence="3">
        <name>Mg(2+)</name>
        <dbReference type="ChEBI" id="CHEBI:18420"/>
    </cofactor>
    <text evidence="3">Binds 1 Mg(2+) ion.</text>
</comment>
<keyword evidence="7" id="KW-1185">Reference proteome</keyword>
<keyword evidence="3" id="KW-0479">Metal-binding</keyword>
<dbReference type="PANTHER" id="PTHR11596:SF5">
    <property type="entry name" value="ALKALINE PHOSPHATASE"/>
    <property type="match status" value="1"/>
</dbReference>
<dbReference type="Pfam" id="PF00245">
    <property type="entry name" value="Alk_phosphatase"/>
    <property type="match status" value="1"/>
</dbReference>
<feature type="chain" id="PRO_5040513183" evidence="5">
    <location>
        <begin position="17"/>
        <end position="479"/>
    </location>
</feature>
<evidence type="ECO:0000256" key="1">
    <source>
        <dbReference type="ARBA" id="ARBA00022553"/>
    </source>
</evidence>
<feature type="signal peptide" evidence="5">
    <location>
        <begin position="1"/>
        <end position="16"/>
    </location>
</feature>
<dbReference type="SMART" id="SM00098">
    <property type="entry name" value="alkPPc"/>
    <property type="match status" value="1"/>
</dbReference>
<comment type="caution">
    <text evidence="6">The sequence shown here is derived from an EMBL/GenBank/DDBJ whole genome shotgun (WGS) entry which is preliminary data.</text>
</comment>
<sequence>MKMLKMAGLALAVALAGCGGDSDNDNDVAPPAATSKKNVLFFLGDGMGITTLTAMRIYQAGEAGSITIDRLPESAFVRTYSEDGQVTDSAPSMAAYMTGVKMKNEVISMSTGTNAYAPDGSQYVDADGNTTCEQGNGTPVATLLEKMKARGYATGVVTTTRVTHATPATTYAHLCNRNGENTIAAQMVPGGEGYNEALGDGIDVVLGGGRRHFLPNDDGGRRTDGRDLIAEMQDAGYQYASSTSELMDVADEDRVLGIFTSSDMSYELDRVAQQEPSLEEMTGKAIDMLHARDSGFFLMVEGGRIDHALHASNAKRALTDGIAFDNAIAAALEKMEDIDPGLENTLIVVTADHDHTLVINGYAERTGATSEDHAGVLGLVKNYANGPNKGEPRTDVDGNPYTILGFGNGPNRPDSRVALNETTTAGNDYLQEATIQLSSETHGGGDVYLGATGMGADAFHGVIDNTEVFEKITAILDLE</sequence>
<gene>
    <name evidence="6" type="ORF">LL252_04560</name>
</gene>
<dbReference type="PRINTS" id="PR00113">
    <property type="entry name" value="ALKPHPHTASE"/>
</dbReference>
<keyword evidence="3" id="KW-0460">Magnesium</keyword>
<dbReference type="PANTHER" id="PTHR11596">
    <property type="entry name" value="ALKALINE PHOSPHATASE"/>
    <property type="match status" value="1"/>
</dbReference>
<dbReference type="EMBL" id="JAJGNA010000003">
    <property type="protein sequence ID" value="MCC4307838.1"/>
    <property type="molecule type" value="Genomic_DNA"/>
</dbReference>
<dbReference type="GO" id="GO:0046872">
    <property type="term" value="F:metal ion binding"/>
    <property type="evidence" value="ECO:0007669"/>
    <property type="project" value="UniProtKB-KW"/>
</dbReference>
<feature type="binding site" evidence="3">
    <location>
        <position position="306"/>
    </location>
    <ligand>
        <name>Zn(2+)</name>
        <dbReference type="ChEBI" id="CHEBI:29105"/>
        <label>2</label>
    </ligand>
</feature>
<dbReference type="Proteomes" id="UP001108027">
    <property type="component" value="Unassembled WGS sequence"/>
</dbReference>
<feature type="binding site" evidence="3">
    <location>
        <position position="166"/>
    </location>
    <ligand>
        <name>Mg(2+)</name>
        <dbReference type="ChEBI" id="CHEBI:18420"/>
    </ligand>
</feature>
<proteinExistence type="inferred from homology"/>
<dbReference type="InterPro" id="IPR017850">
    <property type="entry name" value="Alkaline_phosphatase_core_sf"/>
</dbReference>
<feature type="binding site" evidence="3">
    <location>
        <position position="353"/>
    </location>
    <ligand>
        <name>Zn(2+)</name>
        <dbReference type="ChEBI" id="CHEBI:29105"/>
        <label>1</label>
    </ligand>
</feature>
<dbReference type="EC" id="3.1.3.1" evidence="6"/>
<name>A0A9Q3UL66_9GAMM</name>
<keyword evidence="3" id="KW-0862">Zinc</keyword>
<dbReference type="AlphaFoldDB" id="A0A9Q3UL66"/>
<dbReference type="SUPFAM" id="SSF53649">
    <property type="entry name" value="Alkaline phosphatase-like"/>
    <property type="match status" value="1"/>
</dbReference>
<keyword evidence="1" id="KW-0597">Phosphoprotein</keyword>
<feature type="binding site" evidence="3">
    <location>
        <position position="352"/>
    </location>
    <ligand>
        <name>Zn(2+)</name>
        <dbReference type="ChEBI" id="CHEBI:29105"/>
        <label>2</label>
    </ligand>
</feature>
<dbReference type="GO" id="GO:0004035">
    <property type="term" value="F:alkaline phosphatase activity"/>
    <property type="evidence" value="ECO:0007669"/>
    <property type="project" value="UniProtKB-EC"/>
</dbReference>
<dbReference type="CDD" id="cd16012">
    <property type="entry name" value="ALP"/>
    <property type="match status" value="1"/>
</dbReference>
<evidence type="ECO:0000313" key="6">
    <source>
        <dbReference type="EMBL" id="MCC4307838.1"/>
    </source>
</evidence>
<evidence type="ECO:0000256" key="3">
    <source>
        <dbReference type="PIRSR" id="PIRSR601952-2"/>
    </source>
</evidence>
<evidence type="ECO:0000313" key="7">
    <source>
        <dbReference type="Proteomes" id="UP001108027"/>
    </source>
</evidence>
<evidence type="ECO:0000256" key="5">
    <source>
        <dbReference type="SAM" id="SignalP"/>
    </source>
</evidence>
<dbReference type="RefSeq" id="WP_204427419.1">
    <property type="nucleotide sequence ID" value="NZ_JADDOL010000004.1"/>
</dbReference>
<feature type="binding site" evidence="3">
    <location>
        <position position="310"/>
    </location>
    <ligand>
        <name>Zn(2+)</name>
        <dbReference type="ChEBI" id="CHEBI:29105"/>
        <label>2</label>
    </ligand>
</feature>
<evidence type="ECO:0000256" key="4">
    <source>
        <dbReference type="RuleBase" id="RU003946"/>
    </source>
</evidence>
<feature type="binding site" evidence="3">
    <location>
        <position position="164"/>
    </location>
    <ligand>
        <name>Mg(2+)</name>
        <dbReference type="ChEBI" id="CHEBI:18420"/>
    </ligand>
</feature>
<feature type="binding site" evidence="3">
    <location>
        <position position="301"/>
    </location>
    <ligand>
        <name>Mg(2+)</name>
        <dbReference type="ChEBI" id="CHEBI:18420"/>
    </ligand>
</feature>
<dbReference type="Gene3D" id="3.40.720.10">
    <property type="entry name" value="Alkaline Phosphatase, subunit A"/>
    <property type="match status" value="1"/>
</dbReference>
<protein>
    <submittedName>
        <fullName evidence="6">Alkaline phosphatase</fullName>
        <ecNumber evidence="6">3.1.3.1</ecNumber>
    </submittedName>
</protein>
<keyword evidence="5" id="KW-0732">Signal</keyword>
<comment type="cofactor">
    <cofactor evidence="3">
        <name>Zn(2+)</name>
        <dbReference type="ChEBI" id="CHEBI:29105"/>
    </cofactor>
    <text evidence="3">Binds 2 Zn(2+) ions.</text>
</comment>
<evidence type="ECO:0000256" key="2">
    <source>
        <dbReference type="PIRSR" id="PIRSR601952-1"/>
    </source>
</evidence>
<feature type="binding site" evidence="3">
    <location>
        <position position="45"/>
    </location>
    <ligand>
        <name>Mg(2+)</name>
        <dbReference type="ChEBI" id="CHEBI:18420"/>
    </ligand>
</feature>
<comment type="similarity">
    <text evidence="4">Belongs to the alkaline phosphatase family.</text>
</comment>
<accession>A0A9Q3UL66</accession>
<dbReference type="InterPro" id="IPR001952">
    <property type="entry name" value="Alkaline_phosphatase"/>
</dbReference>
<organism evidence="6 7">
    <name type="scientific">Alloalcanivorax marinus</name>
    <dbReference type="NCBI Taxonomy" id="1177169"/>
    <lineage>
        <taxon>Bacteria</taxon>
        <taxon>Pseudomonadati</taxon>
        <taxon>Pseudomonadota</taxon>
        <taxon>Gammaproteobacteria</taxon>
        <taxon>Oceanospirillales</taxon>
        <taxon>Alcanivoracaceae</taxon>
        <taxon>Alloalcanivorax</taxon>
    </lineage>
</organism>
<dbReference type="PROSITE" id="PS51257">
    <property type="entry name" value="PROKAR_LIPOPROTEIN"/>
    <property type="match status" value="1"/>
</dbReference>
<feature type="binding site" evidence="3">
    <location>
        <position position="45"/>
    </location>
    <ligand>
        <name>Zn(2+)</name>
        <dbReference type="ChEBI" id="CHEBI:29105"/>
        <label>2</label>
    </ligand>
</feature>
<reference evidence="6" key="1">
    <citation type="submission" date="2021-10" db="EMBL/GenBank/DDBJ databases">
        <title>The diversity and Nitrogen Metabolism of Culturable Nitrate-Utilizing Bacteria Within the Oxygen Minimum Zone of the Changjiang (Yangtze River)Estuary.</title>
        <authorList>
            <person name="Zhang D."/>
            <person name="Zheng J."/>
            <person name="Liu S."/>
            <person name="He W."/>
        </authorList>
    </citation>
    <scope>NUCLEOTIDE SEQUENCE</scope>
    <source>
        <strain evidence="6">FXH-223</strain>
    </source>
</reference>
<keyword evidence="6" id="KW-0378">Hydrolase</keyword>
<feature type="binding site" evidence="3">
    <location>
        <position position="442"/>
    </location>
    <ligand>
        <name>Zn(2+)</name>
        <dbReference type="ChEBI" id="CHEBI:29105"/>
        <label>2</label>
    </ligand>
</feature>
<feature type="active site" description="Phosphoserine intermediate" evidence="2">
    <location>
        <position position="89"/>
    </location>
</feature>